<dbReference type="InterPro" id="IPR023606">
    <property type="entry name" value="CoA-Trfase_III_dom_1_sf"/>
</dbReference>
<dbReference type="InterPro" id="IPR003673">
    <property type="entry name" value="CoA-Trfase_fam_III"/>
</dbReference>
<dbReference type="InterPro" id="IPR050509">
    <property type="entry name" value="CoA-transferase_III"/>
</dbReference>
<protein>
    <submittedName>
        <fullName evidence="2">L-carnitine dehydratase/bile acid-inducible protein F</fullName>
    </submittedName>
</protein>
<dbReference type="RefSeq" id="WP_049953198.1">
    <property type="nucleotide sequence ID" value="NZ_CP007055.1"/>
</dbReference>
<dbReference type="GeneID" id="25145790"/>
<sequence>MELDGVRVLDLTRLLPGPYATQLLADLGAEVIKIEAPETGDYARQMSPRTDDGTGAIFAAVNRGKQSVVLDLKTDDDTAAFYRLLEDADIVVEGFRPGVAERLGVDYETVCDHNSEIVYCSLTGYGQDGPKRDDAGHDLNYVGLSGLLEMTRSDPESTPQIPGYPIADMAGGLSAAFGIVSGLLSRELGDGTGSYLDVSLTDAIISFSQVVALPALLGEEPRPGESLLTGDLPWYDVYESADGSYVTIAALEKRFWLAFCEAIDRPDLESLHGTADVAERDALRAELESIFADRTRAEWADIAGPDVPVEPVLSPAEALEHPQIDARGMVRRAQPETEYPAIVSPITADESTGREGVPDHGEHTDAVLEAAENGDTDLEEPSSGTERSEK</sequence>
<evidence type="ECO:0000313" key="2">
    <source>
        <dbReference type="EMBL" id="AHF99960.1"/>
    </source>
</evidence>
<dbReference type="SUPFAM" id="SSF89796">
    <property type="entry name" value="CoA-transferase family III (CaiB/BaiF)"/>
    <property type="match status" value="1"/>
</dbReference>
<dbReference type="AlphaFoldDB" id="W0JMM2"/>
<dbReference type="EMBL" id="CP007055">
    <property type="protein sequence ID" value="AHF99960.1"/>
    <property type="molecule type" value="Genomic_DNA"/>
</dbReference>
<accession>W0JMM2</accession>
<organism evidence="2 3">
    <name type="scientific">Halostagnicola larsenii XH-48</name>
    <dbReference type="NCBI Taxonomy" id="797299"/>
    <lineage>
        <taxon>Archaea</taxon>
        <taxon>Methanobacteriati</taxon>
        <taxon>Methanobacteriota</taxon>
        <taxon>Stenosarchaea group</taxon>
        <taxon>Halobacteria</taxon>
        <taxon>Halobacteriales</taxon>
        <taxon>Natrialbaceae</taxon>
        <taxon>Halostagnicola</taxon>
    </lineage>
</organism>
<dbReference type="eggNOG" id="arCOG02304">
    <property type="taxonomic scope" value="Archaea"/>
</dbReference>
<dbReference type="Gene3D" id="3.40.50.10540">
    <property type="entry name" value="Crotonobetainyl-coa:carnitine coa-transferase, domain 1"/>
    <property type="match status" value="1"/>
</dbReference>
<dbReference type="Gene3D" id="3.30.1540.10">
    <property type="entry name" value="formyl-coa transferase, domain 3"/>
    <property type="match status" value="1"/>
</dbReference>
<dbReference type="STRING" id="797299.HALLA_15320"/>
<gene>
    <name evidence="2" type="ORF">HALLA_15320</name>
</gene>
<dbReference type="Proteomes" id="UP000019024">
    <property type="component" value="Chromosome"/>
</dbReference>
<dbReference type="KEGG" id="hlr:HALLA_15320"/>
<evidence type="ECO:0000256" key="1">
    <source>
        <dbReference type="SAM" id="MobiDB-lite"/>
    </source>
</evidence>
<feature type="region of interest" description="Disordered" evidence="1">
    <location>
        <begin position="331"/>
        <end position="390"/>
    </location>
</feature>
<dbReference type="PATRIC" id="fig|797299.3.peg.2072"/>
<dbReference type="PANTHER" id="PTHR48228">
    <property type="entry name" value="SUCCINYL-COA--D-CITRAMALATE COA-TRANSFERASE"/>
    <property type="match status" value="1"/>
</dbReference>
<dbReference type="PANTHER" id="PTHR48228:SF5">
    <property type="entry name" value="ALPHA-METHYLACYL-COA RACEMASE"/>
    <property type="match status" value="1"/>
</dbReference>
<proteinExistence type="predicted"/>
<dbReference type="InterPro" id="IPR044855">
    <property type="entry name" value="CoA-Trfase_III_dom3_sf"/>
</dbReference>
<dbReference type="GO" id="GO:0003824">
    <property type="term" value="F:catalytic activity"/>
    <property type="evidence" value="ECO:0007669"/>
    <property type="project" value="InterPro"/>
</dbReference>
<dbReference type="Pfam" id="PF02515">
    <property type="entry name" value="CoA_transf_3"/>
    <property type="match status" value="1"/>
</dbReference>
<dbReference type="OrthoDB" id="28444at2157"/>
<keyword evidence="3" id="KW-1185">Reference proteome</keyword>
<reference evidence="2 3" key="1">
    <citation type="submission" date="2014-01" db="EMBL/GenBank/DDBJ databases">
        <authorList>
            <consortium name="DOE Joint Genome Institute"/>
            <person name="Anderson I."/>
            <person name="Huntemann M."/>
            <person name="Han J."/>
            <person name="Chen A."/>
            <person name="Kyrpides N."/>
            <person name="Mavromatis K."/>
            <person name="Markowitz V."/>
            <person name="Palaniappan K."/>
            <person name="Ivanova N."/>
            <person name="Schaumberg A."/>
            <person name="Pati A."/>
            <person name="Liolios K."/>
            <person name="Nordberg H.P."/>
            <person name="Cantor M.N."/>
            <person name="Hua S.X."/>
            <person name="Woyke T."/>
        </authorList>
    </citation>
    <scope>NUCLEOTIDE SEQUENCE [LARGE SCALE GENOMIC DNA]</scope>
    <source>
        <strain evidence="2 3">XH-48</strain>
    </source>
</reference>
<name>W0JMM2_9EURY</name>
<evidence type="ECO:0000313" key="3">
    <source>
        <dbReference type="Proteomes" id="UP000019024"/>
    </source>
</evidence>
<feature type="compositionally biased region" description="Basic and acidic residues" evidence="1">
    <location>
        <begin position="351"/>
        <end position="366"/>
    </location>
</feature>
<dbReference type="HOGENOM" id="CLU_033975_5_1_2"/>